<keyword evidence="2" id="KW-0217">Developmental protein</keyword>
<keyword evidence="3" id="KW-0805">Transcription regulation</keyword>
<dbReference type="Proteomes" id="UP000289340">
    <property type="component" value="Chromosome 15"/>
</dbReference>
<gene>
    <name evidence="13" type="ORF">D0Y65_039905</name>
</gene>
<dbReference type="Pfam" id="PF00046">
    <property type="entry name" value="Homeodomain"/>
    <property type="match status" value="1"/>
</dbReference>
<sequence>MESHSTAEDESGRKGSSGAHSSVSRWSPTKEQIDMLENFYKQGIRTPSTEQIQQITSRLRAYGYIEGKNVFYWFQNHKARQRQKLKQKQQSIAYCNCFLHASHPICQNVVCAPYCLQKSGFSFYPHQPKVLASVGISSRIETGSFGMLRICDGMQSEHPDYNYSTSNREALTLFPLHPTGILEEKTTHHSVDVTDKSFVSIAVDENGHLGNQHCFNFQY</sequence>
<dbReference type="EMBL" id="QZWG01000015">
    <property type="protein sequence ID" value="RZB62952.1"/>
    <property type="molecule type" value="Genomic_DNA"/>
</dbReference>
<protein>
    <submittedName>
        <fullName evidence="13">WUSCHEL-related homeobox 2</fullName>
    </submittedName>
</protein>
<evidence type="ECO:0000256" key="2">
    <source>
        <dbReference type="ARBA" id="ARBA00022473"/>
    </source>
</evidence>
<evidence type="ECO:0000256" key="8">
    <source>
        <dbReference type="ARBA" id="ARBA00024040"/>
    </source>
</evidence>
<dbReference type="GO" id="GO:0003700">
    <property type="term" value="F:DNA-binding transcription factor activity"/>
    <property type="evidence" value="ECO:0007669"/>
    <property type="project" value="InterPro"/>
</dbReference>
<dbReference type="InterPro" id="IPR001356">
    <property type="entry name" value="HD"/>
</dbReference>
<dbReference type="InterPro" id="IPR009057">
    <property type="entry name" value="Homeodomain-like_sf"/>
</dbReference>
<dbReference type="AlphaFoldDB" id="A0A445GP01"/>
<evidence type="ECO:0000256" key="4">
    <source>
        <dbReference type="ARBA" id="ARBA00023125"/>
    </source>
</evidence>
<evidence type="ECO:0000256" key="6">
    <source>
        <dbReference type="ARBA" id="ARBA00023163"/>
    </source>
</evidence>
<evidence type="ECO:0000259" key="12">
    <source>
        <dbReference type="PROSITE" id="PS50071"/>
    </source>
</evidence>
<feature type="compositionally biased region" description="Basic and acidic residues" evidence="11">
    <location>
        <begin position="1"/>
        <end position="13"/>
    </location>
</feature>
<evidence type="ECO:0000313" key="13">
    <source>
        <dbReference type="EMBL" id="RZB62952.1"/>
    </source>
</evidence>
<dbReference type="GO" id="GO:0003677">
    <property type="term" value="F:DNA binding"/>
    <property type="evidence" value="ECO:0007669"/>
    <property type="project" value="UniProtKB-UniRule"/>
</dbReference>
<keyword evidence="14" id="KW-1185">Reference proteome</keyword>
<keyword evidence="7 9" id="KW-0539">Nucleus</keyword>
<dbReference type="GO" id="GO:0005634">
    <property type="term" value="C:nucleus"/>
    <property type="evidence" value="ECO:0007669"/>
    <property type="project" value="UniProtKB-SubCell"/>
</dbReference>
<dbReference type="Gene3D" id="1.10.10.60">
    <property type="entry name" value="Homeodomain-like"/>
    <property type="match status" value="1"/>
</dbReference>
<dbReference type="InterPro" id="IPR044555">
    <property type="entry name" value="WUSCHEL-like"/>
</dbReference>
<reference evidence="13 14" key="1">
    <citation type="submission" date="2018-09" db="EMBL/GenBank/DDBJ databases">
        <title>A high-quality reference genome of wild soybean provides a powerful tool to mine soybean genomes.</title>
        <authorList>
            <person name="Xie M."/>
            <person name="Chung C.Y.L."/>
            <person name="Li M.-W."/>
            <person name="Wong F.-L."/>
            <person name="Chan T.-F."/>
            <person name="Lam H.-M."/>
        </authorList>
    </citation>
    <scope>NUCLEOTIDE SEQUENCE [LARGE SCALE GENOMIC DNA]</scope>
    <source>
        <strain evidence="14">cv. W05</strain>
        <tissue evidence="13">Hypocotyl of etiolated seedlings</tissue>
    </source>
</reference>
<evidence type="ECO:0000256" key="9">
    <source>
        <dbReference type="PROSITE-ProRule" id="PRU00108"/>
    </source>
</evidence>
<keyword evidence="5 9" id="KW-0371">Homeobox</keyword>
<dbReference type="CDD" id="cd00086">
    <property type="entry name" value="homeodomain"/>
    <property type="match status" value="1"/>
</dbReference>
<name>A0A445GP01_GLYSO</name>
<evidence type="ECO:0000256" key="3">
    <source>
        <dbReference type="ARBA" id="ARBA00023015"/>
    </source>
</evidence>
<feature type="DNA-binding region" description="Homeobox" evidence="9">
    <location>
        <begin position="21"/>
        <end position="85"/>
    </location>
</feature>
<dbReference type="PANTHER" id="PTHR45940">
    <property type="entry name" value="WUSCHEL-RELATED HOMEOBOX 1-RELATED"/>
    <property type="match status" value="1"/>
</dbReference>
<comment type="similarity">
    <text evidence="8">Belongs to the WUS homeobox family.</text>
</comment>
<dbReference type="PROSITE" id="PS50071">
    <property type="entry name" value="HOMEOBOX_2"/>
    <property type="match status" value="1"/>
</dbReference>
<organism evidence="13 14">
    <name type="scientific">Glycine soja</name>
    <name type="common">Wild soybean</name>
    <dbReference type="NCBI Taxonomy" id="3848"/>
    <lineage>
        <taxon>Eukaryota</taxon>
        <taxon>Viridiplantae</taxon>
        <taxon>Streptophyta</taxon>
        <taxon>Embryophyta</taxon>
        <taxon>Tracheophyta</taxon>
        <taxon>Spermatophyta</taxon>
        <taxon>Magnoliopsida</taxon>
        <taxon>eudicotyledons</taxon>
        <taxon>Gunneridae</taxon>
        <taxon>Pentapetalae</taxon>
        <taxon>rosids</taxon>
        <taxon>fabids</taxon>
        <taxon>Fabales</taxon>
        <taxon>Fabaceae</taxon>
        <taxon>Papilionoideae</taxon>
        <taxon>50 kb inversion clade</taxon>
        <taxon>NPAAA clade</taxon>
        <taxon>indigoferoid/millettioid clade</taxon>
        <taxon>Phaseoleae</taxon>
        <taxon>Glycine</taxon>
        <taxon>Glycine subgen. Soja</taxon>
    </lineage>
</organism>
<evidence type="ECO:0000256" key="10">
    <source>
        <dbReference type="RuleBase" id="RU000682"/>
    </source>
</evidence>
<evidence type="ECO:0000256" key="5">
    <source>
        <dbReference type="ARBA" id="ARBA00023155"/>
    </source>
</evidence>
<feature type="domain" description="Homeobox" evidence="12">
    <location>
        <begin position="19"/>
        <end position="84"/>
    </location>
</feature>
<evidence type="ECO:0000256" key="7">
    <source>
        <dbReference type="ARBA" id="ARBA00023242"/>
    </source>
</evidence>
<comment type="caution">
    <text evidence="13">The sequence shown here is derived from an EMBL/GenBank/DDBJ whole genome shotgun (WGS) entry which is preliminary data.</text>
</comment>
<evidence type="ECO:0000256" key="11">
    <source>
        <dbReference type="SAM" id="MobiDB-lite"/>
    </source>
</evidence>
<dbReference type="SUPFAM" id="SSF46689">
    <property type="entry name" value="Homeodomain-like"/>
    <property type="match status" value="1"/>
</dbReference>
<dbReference type="PANTHER" id="PTHR45940:SF6">
    <property type="entry name" value="WUSCHEL-RELATED HOMEOBOX 2"/>
    <property type="match status" value="1"/>
</dbReference>
<feature type="compositionally biased region" description="Polar residues" evidence="11">
    <location>
        <begin position="18"/>
        <end position="27"/>
    </location>
</feature>
<evidence type="ECO:0000313" key="14">
    <source>
        <dbReference type="Proteomes" id="UP000289340"/>
    </source>
</evidence>
<comment type="subcellular location">
    <subcellularLocation>
        <location evidence="1 9 10">Nucleus</location>
    </subcellularLocation>
</comment>
<proteinExistence type="inferred from homology"/>
<accession>A0A445GP01</accession>
<dbReference type="Gramene" id="XM_028347437.1">
    <property type="protein sequence ID" value="XP_028203238.1"/>
    <property type="gene ID" value="LOC114387285"/>
</dbReference>
<dbReference type="SMART" id="SM00389">
    <property type="entry name" value="HOX"/>
    <property type="match status" value="1"/>
</dbReference>
<keyword evidence="4 9" id="KW-0238">DNA-binding</keyword>
<dbReference type="GO" id="GO:0099402">
    <property type="term" value="P:plant organ development"/>
    <property type="evidence" value="ECO:0007669"/>
    <property type="project" value="InterPro"/>
</dbReference>
<feature type="region of interest" description="Disordered" evidence="11">
    <location>
        <begin position="1"/>
        <end position="27"/>
    </location>
</feature>
<evidence type="ECO:0000256" key="1">
    <source>
        <dbReference type="ARBA" id="ARBA00004123"/>
    </source>
</evidence>
<keyword evidence="6" id="KW-0804">Transcription</keyword>